<reference evidence="7 10" key="1">
    <citation type="submission" date="2016-10" db="EMBL/GenBank/DDBJ databases">
        <title>Methanohalophilus halophilus.</title>
        <authorList>
            <person name="L'haridon S."/>
        </authorList>
    </citation>
    <scope>NUCLEOTIDE SEQUENCE [LARGE SCALE GENOMIC DNA]</scope>
    <source>
        <strain evidence="7 10">Z-7982</strain>
    </source>
</reference>
<dbReference type="InterPro" id="IPR020103">
    <property type="entry name" value="PsdUridine_synth_cat_dom_sf"/>
</dbReference>
<dbReference type="EMBL" id="RJJG01000004">
    <property type="protein sequence ID" value="RNI09168.1"/>
    <property type="molecule type" value="Genomic_DNA"/>
</dbReference>
<dbReference type="GO" id="GO:0031119">
    <property type="term" value="P:tRNA pseudouridine synthesis"/>
    <property type="evidence" value="ECO:0007669"/>
    <property type="project" value="UniProtKB-UniRule"/>
</dbReference>
<proteinExistence type="inferred from homology"/>
<dbReference type="STRING" id="2177.BHR79_08410"/>
<dbReference type="FunFam" id="3.30.70.2510:FF:000001">
    <property type="entry name" value="tRNA pseudouridine synthase Pus10"/>
    <property type="match status" value="1"/>
</dbReference>
<dbReference type="NCBIfam" id="TIGR01213">
    <property type="entry name" value="pseudo_Pus10arc"/>
    <property type="match status" value="1"/>
</dbReference>
<evidence type="ECO:0000313" key="9">
    <source>
        <dbReference type="EMBL" id="SDW28240.1"/>
    </source>
</evidence>
<sequence>MTIMQTAARIIEEGPICDNCMGRQFARLLTGLTNAERGEAIKLTLSLDAARLMKEEGYKDLLEKLAPSNSYACKTLNASCEEEECWVCIGLFDNLDEWVDRAIKALEGLEYSTFVVGTKVSGLLAENEEILWAECGADYAEQLKTELNREIGKRLAARSGKEVNIKMPDVVVMLDIAEENIILEIRSVYVEGRYRKLVRGIPQTRWPCRKCKGRGCQSCDDTGKQYPESVDELVSEPVIEAFGSDDTKFHGAGREDIDALMLGAGRPFVIEALSPGRRDYDLSDLEEQINNKADGKIEVESLKFADKARVQTLKNSTADKVYKLKVTFSAPVTEDAIRSALDKLKGNLIEQRTPQRVSHRRADIVRKRQVHSIELLEYHQDYAIIRVDCEGGLYVKELISSDEGRTTPSLTGLLGIDAMVEELDVVDVKI</sequence>
<dbReference type="KEGG" id="mhaz:BHR79_08410"/>
<dbReference type="OrthoDB" id="10348at2157"/>
<dbReference type="InterPro" id="IPR055174">
    <property type="entry name" value="Pus10_THUMP_arc"/>
</dbReference>
<evidence type="ECO:0000256" key="5">
    <source>
        <dbReference type="HAMAP-Rule" id="MF_01893"/>
    </source>
</evidence>
<keyword evidence="2 5" id="KW-0819">tRNA processing</keyword>
<dbReference type="PANTHER" id="PTHR21568">
    <property type="entry name" value="TRNA PSEUDOURIDINE SYNTHASE PUS10"/>
    <property type="match status" value="1"/>
</dbReference>
<accession>A0A1L3Q3Q1</accession>
<comment type="function">
    <text evidence="5">Responsible for synthesis of pseudouridine from uracil-54 and uracil-55 in the psi GC loop of transfer RNAs.</text>
</comment>
<dbReference type="InterPro" id="IPR048741">
    <property type="entry name" value="Pus10-like_C"/>
</dbReference>
<dbReference type="SUPFAM" id="SSF55120">
    <property type="entry name" value="Pseudouridine synthase"/>
    <property type="match status" value="1"/>
</dbReference>
<dbReference type="GeneID" id="30583784"/>
<evidence type="ECO:0000256" key="1">
    <source>
        <dbReference type="ARBA" id="ARBA00009652"/>
    </source>
</evidence>
<keyword evidence="4 5" id="KW-0413">Isomerase</keyword>
<dbReference type="PANTHER" id="PTHR21568:SF0">
    <property type="entry name" value="TRNA PSEUDOURIDINE SYNTHASE PUS10"/>
    <property type="match status" value="1"/>
</dbReference>
<dbReference type="Proteomes" id="UP000186879">
    <property type="component" value="Chromosome"/>
</dbReference>
<dbReference type="InterPro" id="IPR004114">
    <property type="entry name" value="THUMP_dom"/>
</dbReference>
<dbReference type="EC" id="5.4.99.25" evidence="5"/>
<comment type="catalytic activity">
    <reaction evidence="5">
        <text>uridine(54) in tRNA = pseudouridine(54) in tRNA</text>
        <dbReference type="Rhea" id="RHEA:57876"/>
        <dbReference type="Rhea" id="RHEA-COMP:10193"/>
        <dbReference type="Rhea" id="RHEA-COMP:14141"/>
        <dbReference type="ChEBI" id="CHEBI:65314"/>
        <dbReference type="ChEBI" id="CHEBI:65315"/>
    </reaction>
</comment>
<dbReference type="PROSITE" id="PS51165">
    <property type="entry name" value="THUMP"/>
    <property type="match status" value="1"/>
</dbReference>
<dbReference type="Proteomes" id="UP000198669">
    <property type="component" value="Unassembled WGS sequence"/>
</dbReference>
<keyword evidence="10" id="KW-1185">Reference proteome</keyword>
<evidence type="ECO:0000256" key="3">
    <source>
        <dbReference type="ARBA" id="ARBA00022884"/>
    </source>
</evidence>
<reference evidence="9 11" key="2">
    <citation type="submission" date="2016-10" db="EMBL/GenBank/DDBJ databases">
        <authorList>
            <person name="de Groot N.N."/>
        </authorList>
    </citation>
    <scope>NUCLEOTIDE SEQUENCE [LARGE SCALE GENOMIC DNA]</scope>
    <source>
        <strain evidence="9 11">Z-7982</strain>
    </source>
</reference>
<evidence type="ECO:0000313" key="8">
    <source>
        <dbReference type="EMBL" id="RNI09168.1"/>
    </source>
</evidence>
<protein>
    <recommendedName>
        <fullName evidence="5">tRNA pseudouridine synthase Pus10</fullName>
        <ecNumber evidence="5">5.4.99.25</ecNumber>
    </recommendedName>
    <alternativeName>
        <fullName evidence="5">tRNA pseudouridine 54/55 synthase</fullName>
        <shortName evidence="5">Psi54/55 synthase</shortName>
    </alternativeName>
</protein>
<gene>
    <name evidence="5" type="primary">pus10</name>
    <name evidence="7" type="ORF">BHR79_08410</name>
    <name evidence="8" type="ORF">EFE40_06865</name>
    <name evidence="9" type="ORF">SAMN04515625_0590</name>
</gene>
<dbReference type="GO" id="GO:0000049">
    <property type="term" value="F:tRNA binding"/>
    <property type="evidence" value="ECO:0007669"/>
    <property type="project" value="InterPro"/>
</dbReference>
<dbReference type="Pfam" id="PF21238">
    <property type="entry name" value="Pus10_C"/>
    <property type="match status" value="1"/>
</dbReference>
<dbReference type="InterPro" id="IPR005912">
    <property type="entry name" value="Pus10"/>
</dbReference>
<evidence type="ECO:0000313" key="10">
    <source>
        <dbReference type="Proteomes" id="UP000186879"/>
    </source>
</evidence>
<evidence type="ECO:0000256" key="2">
    <source>
        <dbReference type="ARBA" id="ARBA00022694"/>
    </source>
</evidence>
<dbReference type="EMBL" id="CP017921">
    <property type="protein sequence ID" value="APH39497.1"/>
    <property type="molecule type" value="Genomic_DNA"/>
</dbReference>
<feature type="active site" description="Nucleophile" evidence="5">
    <location>
        <position position="256"/>
    </location>
</feature>
<evidence type="ECO:0000313" key="11">
    <source>
        <dbReference type="Proteomes" id="UP000198669"/>
    </source>
</evidence>
<dbReference type="InterPro" id="IPR039894">
    <property type="entry name" value="Pus10-like"/>
</dbReference>
<dbReference type="Pfam" id="PF22023">
    <property type="entry name" value="Pus10_THUMP_arc"/>
    <property type="match status" value="1"/>
</dbReference>
<feature type="domain" description="THUMP" evidence="6">
    <location>
        <begin position="56"/>
        <end position="187"/>
    </location>
</feature>
<dbReference type="HAMAP" id="MF_01893">
    <property type="entry name" value="Pus10_arch"/>
    <property type="match status" value="1"/>
</dbReference>
<evidence type="ECO:0000259" key="6">
    <source>
        <dbReference type="PROSITE" id="PS51165"/>
    </source>
</evidence>
<name>A0A1L3Q3Q1_9EURY</name>
<dbReference type="EMBL" id="FNMU01000002">
    <property type="protein sequence ID" value="SDW28240.1"/>
    <property type="molecule type" value="Genomic_DNA"/>
</dbReference>
<comment type="similarity">
    <text evidence="1 5">Belongs to the pseudouridine synthase Pus10 family.</text>
</comment>
<evidence type="ECO:0000313" key="7">
    <source>
        <dbReference type="EMBL" id="APH39497.1"/>
    </source>
</evidence>
<dbReference type="GO" id="GO:0160148">
    <property type="term" value="F:tRNA pseudouridine(55) synthase activity"/>
    <property type="evidence" value="ECO:0007669"/>
    <property type="project" value="UniProtKB-EC"/>
</dbReference>
<comment type="catalytic activity">
    <reaction evidence="5">
        <text>uridine(55) in tRNA = pseudouridine(55) in tRNA</text>
        <dbReference type="Rhea" id="RHEA:42532"/>
        <dbReference type="Rhea" id="RHEA-COMP:10101"/>
        <dbReference type="Rhea" id="RHEA-COMP:10102"/>
        <dbReference type="ChEBI" id="CHEBI:65314"/>
        <dbReference type="ChEBI" id="CHEBI:65315"/>
        <dbReference type="EC" id="5.4.99.25"/>
    </reaction>
</comment>
<dbReference type="Gene3D" id="3.30.70.3190">
    <property type="match status" value="1"/>
</dbReference>
<feature type="binding site" evidence="5">
    <location>
        <position position="394"/>
    </location>
    <ligand>
        <name>substrate</name>
    </ligand>
</feature>
<evidence type="ECO:0000313" key="12">
    <source>
        <dbReference type="Proteomes" id="UP000267921"/>
    </source>
</evidence>
<feature type="binding site" evidence="5">
    <location>
        <position position="322"/>
    </location>
    <ligand>
        <name>substrate</name>
    </ligand>
</feature>
<dbReference type="RefSeq" id="WP_072561921.1">
    <property type="nucleotide sequence ID" value="NZ_CP017921.1"/>
</dbReference>
<dbReference type="AlphaFoldDB" id="A0A1L3Q3Q1"/>
<keyword evidence="3 5" id="KW-0694">RNA-binding</keyword>
<dbReference type="Gene3D" id="3.30.70.2510">
    <property type="match status" value="1"/>
</dbReference>
<evidence type="ECO:0000256" key="4">
    <source>
        <dbReference type="ARBA" id="ARBA00023235"/>
    </source>
</evidence>
<dbReference type="Proteomes" id="UP000267921">
    <property type="component" value="Unassembled WGS sequence"/>
</dbReference>
<organism evidence="7 10">
    <name type="scientific">Methanohalophilus halophilus</name>
    <dbReference type="NCBI Taxonomy" id="2177"/>
    <lineage>
        <taxon>Archaea</taxon>
        <taxon>Methanobacteriati</taxon>
        <taxon>Methanobacteriota</taxon>
        <taxon>Stenosarchaea group</taxon>
        <taxon>Methanomicrobia</taxon>
        <taxon>Methanosarcinales</taxon>
        <taxon>Methanosarcinaceae</taxon>
        <taxon>Methanohalophilus</taxon>
    </lineage>
</organism>
<reference evidence="8 12" key="3">
    <citation type="submission" date="2018-10" db="EMBL/GenBank/DDBJ databases">
        <title>Cultivation of a novel Methanohalophilus strain from Kebrit Deep of the Red Sea and a genomic comparison of members of the genus Methanohalophilus.</title>
        <authorList>
            <person name="Guan Y."/>
            <person name="Ngugi D.K."/>
            <person name="Stingl U."/>
        </authorList>
    </citation>
    <scope>NUCLEOTIDE SEQUENCE [LARGE SCALE GENOMIC DNA]</scope>
    <source>
        <strain evidence="8 12">DSM 3094</strain>
    </source>
</reference>